<protein>
    <submittedName>
        <fullName evidence="1">Uncharacterized protein</fullName>
    </submittedName>
</protein>
<dbReference type="EMBL" id="CP011307">
    <property type="protein sequence ID" value="ALP94990.1"/>
    <property type="molecule type" value="Genomic_DNA"/>
</dbReference>
<reference evidence="3" key="2">
    <citation type="submission" date="2015-04" db="EMBL/GenBank/DDBJ databases">
        <title>A butyrogenic pathway from the amino acid lysine in a human gut commensal.</title>
        <authorList>
            <person name="de Vos W.M."/>
            <person name="Bui N.T.P."/>
            <person name="Plugge C.M."/>
            <person name="Ritari J."/>
        </authorList>
    </citation>
    <scope>NUCLEOTIDE SEQUENCE [LARGE SCALE GENOMIC DNA]</scope>
    <source>
        <strain evidence="3">AF211</strain>
    </source>
</reference>
<organism evidence="1 3">
    <name type="scientific">Intestinimonas butyriciproducens</name>
    <dbReference type="NCBI Taxonomy" id="1297617"/>
    <lineage>
        <taxon>Bacteria</taxon>
        <taxon>Bacillati</taxon>
        <taxon>Bacillota</taxon>
        <taxon>Clostridia</taxon>
        <taxon>Eubacteriales</taxon>
        <taxon>Intestinimonas</taxon>
    </lineage>
</organism>
<dbReference type="STRING" id="1297617.IB211_02599"/>
<keyword evidence="3" id="KW-1185">Reference proteome</keyword>
<evidence type="ECO:0000313" key="4">
    <source>
        <dbReference type="Proteomes" id="UP000245778"/>
    </source>
</evidence>
<dbReference type="KEGG" id="ibu:IB211_02599"/>
<dbReference type="EMBL" id="QEKK01000005">
    <property type="protein sequence ID" value="PVY54674.1"/>
    <property type="molecule type" value="Genomic_DNA"/>
</dbReference>
<evidence type="ECO:0000313" key="1">
    <source>
        <dbReference type="EMBL" id="ALP94990.1"/>
    </source>
</evidence>
<reference evidence="1 3" key="1">
    <citation type="journal article" date="2015" name="Nat. Commun.">
        <title>Production of butyrate from lysine and the Amadori product fructoselysine by a human gut commensal.</title>
        <authorList>
            <person name="Bui T.P."/>
            <person name="Ritari J."/>
            <person name="Boeren S."/>
            <person name="de Waard P."/>
            <person name="Plugge C.M."/>
            <person name="de Vos W.M."/>
        </authorList>
    </citation>
    <scope>NUCLEOTIDE SEQUENCE [LARGE SCALE GENOMIC DNA]</scope>
    <source>
        <strain evidence="1 3">AF211</strain>
    </source>
</reference>
<evidence type="ECO:0000313" key="2">
    <source>
        <dbReference type="EMBL" id="PVY54674.1"/>
    </source>
</evidence>
<proteinExistence type="predicted"/>
<dbReference type="Proteomes" id="UP000064844">
    <property type="component" value="Chromosome"/>
</dbReference>
<dbReference type="AlphaFoldDB" id="A0A0S2W6P1"/>
<dbReference type="RefSeq" id="WP_156113741.1">
    <property type="nucleotide sequence ID" value="NZ_CALICV010000151.1"/>
</dbReference>
<reference evidence="2 4" key="3">
    <citation type="submission" date="2018-04" db="EMBL/GenBank/DDBJ databases">
        <title>Genomic Encyclopedia of Type Strains, Phase IV (KMG-IV): sequencing the most valuable type-strain genomes for metagenomic binning, comparative biology and taxonomic classification.</title>
        <authorList>
            <person name="Goeker M."/>
        </authorList>
    </citation>
    <scope>NUCLEOTIDE SEQUENCE [LARGE SCALE GENOMIC DNA]</scope>
    <source>
        <strain evidence="2 4">DSM 26588</strain>
    </source>
</reference>
<dbReference type="Proteomes" id="UP000245778">
    <property type="component" value="Unassembled WGS sequence"/>
</dbReference>
<gene>
    <name evidence="2" type="ORF">C7373_10594</name>
    <name evidence="1" type="ORF">IB211_02599</name>
</gene>
<name>A0A0S2W6P1_9FIRM</name>
<sequence>MKWNKSAMNRVQPQVQVGHERLWKKDWCSLGARSAYWSGSPWRAVGMMFRP</sequence>
<dbReference type="GeneID" id="93230800"/>
<evidence type="ECO:0000313" key="3">
    <source>
        <dbReference type="Proteomes" id="UP000064844"/>
    </source>
</evidence>
<accession>A0A0S2W6P1</accession>